<feature type="transmembrane region" description="Helical" evidence="2">
    <location>
        <begin position="230"/>
        <end position="257"/>
    </location>
</feature>
<dbReference type="InterPro" id="IPR036259">
    <property type="entry name" value="MFS_trans_sf"/>
</dbReference>
<feature type="transmembrane region" description="Helical" evidence="2">
    <location>
        <begin position="264"/>
        <end position="284"/>
    </location>
</feature>
<feature type="compositionally biased region" description="Low complexity" evidence="1">
    <location>
        <begin position="430"/>
        <end position="452"/>
    </location>
</feature>
<feature type="transmembrane region" description="Helical" evidence="2">
    <location>
        <begin position="669"/>
        <end position="694"/>
    </location>
</feature>
<dbReference type="EnsemblMetazoa" id="PPA10262.1">
    <property type="protein sequence ID" value="PPA10262.1"/>
    <property type="gene ID" value="WBGene00099816"/>
</dbReference>
<dbReference type="InterPro" id="IPR050327">
    <property type="entry name" value="Proton-linked_MCT"/>
</dbReference>
<evidence type="ECO:0000313" key="4">
    <source>
        <dbReference type="Proteomes" id="UP000005239"/>
    </source>
</evidence>
<keyword evidence="2" id="KW-0812">Transmembrane</keyword>
<feature type="compositionally biased region" description="Basic residues" evidence="1">
    <location>
        <begin position="1"/>
        <end position="10"/>
    </location>
</feature>
<dbReference type="AlphaFoldDB" id="A0A2A6D2R5"/>
<accession>A0A2A6D2R5</accession>
<organism evidence="3 4">
    <name type="scientific">Pristionchus pacificus</name>
    <name type="common">Parasitic nematode worm</name>
    <dbReference type="NCBI Taxonomy" id="54126"/>
    <lineage>
        <taxon>Eukaryota</taxon>
        <taxon>Metazoa</taxon>
        <taxon>Ecdysozoa</taxon>
        <taxon>Nematoda</taxon>
        <taxon>Chromadorea</taxon>
        <taxon>Rhabditida</taxon>
        <taxon>Rhabditina</taxon>
        <taxon>Diplogasteromorpha</taxon>
        <taxon>Diplogasteroidea</taxon>
        <taxon>Neodiplogasteridae</taxon>
        <taxon>Pristionchus</taxon>
    </lineage>
</organism>
<feature type="region of interest" description="Disordered" evidence="1">
    <location>
        <begin position="1"/>
        <end position="31"/>
    </location>
</feature>
<sequence>MGAKVAKAKRKEGSSWQPTQTSRSLTSTSKFGIKQGGYQKEVVYQVMPRTGSVERLWGGVVPSKKEKEKKKERDVTYWVNHATRDAAVQPRSEDVESELHVRFAADAKDDDDDHTTSGTSTDSTMSSEPVALDGGCRAWAMVGLSFMMHAVCDGISFSIGIIFHSMQEHFGVSKSQAGIINSFLLSLPLLLSPIAGTFTDIYDCKKTAIGGSVILVIGFVLASLTSNYFLFLFFFAGLGGIGMCFNYNSAVVIVTYYFSSRRSLATACAVSGTGIGTLFISQALNQSIKLGFQAAIWTCAGLAIFLLFLVVKDMVEFAPARRAFSCPNLADTDGLRANSLTSATSTQVIPAVDKNFPRSASVSTFRKKPSSVALNSDYTMLHMSKFEHLDLELGKSPSNTITKSRKRVNSKTSQSIDALNLEANLDRTPSSSASSVTSSEESNHGDSSSSELSESEENEIELDEKTKFLTQLNGSVAPPNRLLSARETGRVVPRSSLKPNTATNTMAFTRVPAANAYRYRYDRTQLIRSKTGYGSAPNLYVRKAKKRSNGKIFREMFLVSFFDTINAMKKSLQDVYNFTYLISCFIFYFLYDIMYVNLPEYLEEQWAWTADDASYVIMAISVSTFVGMIIWGFVGDREIMVKHLFLILGLATSMAAVPIYMVTLSGEKWVIYTAASIFGVFISNSYVLSSVTIVEINGLSDFQAGYSLLGFVQGLGNLIGPTVIGFARDRLGTYILVFRLSSFGLGMSGLLCLWLYTKIVRAGFKWRDFDNDDEESEEGDDPKTVENGHAAPMSNTQRFIKTMHEKELHLPEAYPLFNREV</sequence>
<keyword evidence="4" id="KW-1185">Reference proteome</keyword>
<feature type="compositionally biased region" description="Low complexity" evidence="1">
    <location>
        <begin position="116"/>
        <end position="127"/>
    </location>
</feature>
<feature type="transmembrane region" description="Helical" evidence="2">
    <location>
        <begin position="207"/>
        <end position="224"/>
    </location>
</feature>
<reference evidence="3" key="2">
    <citation type="submission" date="2022-06" db="UniProtKB">
        <authorList>
            <consortium name="EnsemblMetazoa"/>
        </authorList>
    </citation>
    <scope>IDENTIFICATION</scope>
    <source>
        <strain evidence="3">PS312</strain>
    </source>
</reference>
<feature type="region of interest" description="Disordered" evidence="1">
    <location>
        <begin position="772"/>
        <end position="791"/>
    </location>
</feature>
<feature type="transmembrane region" description="Helical" evidence="2">
    <location>
        <begin position="138"/>
        <end position="163"/>
    </location>
</feature>
<evidence type="ECO:0000313" key="3">
    <source>
        <dbReference type="EnsemblMetazoa" id="PPA10262.1"/>
    </source>
</evidence>
<feature type="compositionally biased region" description="Polar residues" evidence="1">
    <location>
        <begin position="14"/>
        <end position="30"/>
    </location>
</feature>
<feature type="region of interest" description="Disordered" evidence="1">
    <location>
        <begin position="104"/>
        <end position="128"/>
    </location>
</feature>
<protein>
    <submittedName>
        <fullName evidence="3">Gem-1</fullName>
    </submittedName>
</protein>
<keyword evidence="2" id="KW-1133">Transmembrane helix</keyword>
<feature type="transmembrane region" description="Helical" evidence="2">
    <location>
        <begin position="175"/>
        <end position="195"/>
    </location>
</feature>
<reference evidence="4" key="1">
    <citation type="journal article" date="2008" name="Nat. Genet.">
        <title>The Pristionchus pacificus genome provides a unique perspective on nematode lifestyle and parasitism.</title>
        <authorList>
            <person name="Dieterich C."/>
            <person name="Clifton S.W."/>
            <person name="Schuster L.N."/>
            <person name="Chinwalla A."/>
            <person name="Delehaunty K."/>
            <person name="Dinkelacker I."/>
            <person name="Fulton L."/>
            <person name="Fulton R."/>
            <person name="Godfrey J."/>
            <person name="Minx P."/>
            <person name="Mitreva M."/>
            <person name="Roeseler W."/>
            <person name="Tian H."/>
            <person name="Witte H."/>
            <person name="Yang S.P."/>
            <person name="Wilson R.K."/>
            <person name="Sommer R.J."/>
        </authorList>
    </citation>
    <scope>NUCLEOTIDE SEQUENCE [LARGE SCALE GENOMIC DNA]</scope>
    <source>
        <strain evidence="4">PS312</strain>
    </source>
</reference>
<dbReference type="Pfam" id="PF07690">
    <property type="entry name" value="MFS_1"/>
    <property type="match status" value="2"/>
</dbReference>
<feature type="transmembrane region" description="Helical" evidence="2">
    <location>
        <begin position="613"/>
        <end position="633"/>
    </location>
</feature>
<feature type="transmembrane region" description="Helical" evidence="2">
    <location>
        <begin position="575"/>
        <end position="593"/>
    </location>
</feature>
<dbReference type="PANTHER" id="PTHR11360:SF299">
    <property type="entry name" value="GEM-1"/>
    <property type="match status" value="1"/>
</dbReference>
<feature type="region of interest" description="Disordered" evidence="1">
    <location>
        <begin position="396"/>
        <end position="460"/>
    </location>
</feature>
<dbReference type="GO" id="GO:0015718">
    <property type="term" value="P:monocarboxylic acid transport"/>
    <property type="evidence" value="ECO:0000318"/>
    <property type="project" value="GO_Central"/>
</dbReference>
<dbReference type="InterPro" id="IPR011701">
    <property type="entry name" value="MFS"/>
</dbReference>
<evidence type="ECO:0000256" key="1">
    <source>
        <dbReference type="SAM" id="MobiDB-lite"/>
    </source>
</evidence>
<evidence type="ECO:0000256" key="2">
    <source>
        <dbReference type="SAM" id="Phobius"/>
    </source>
</evidence>
<keyword evidence="2" id="KW-0472">Membrane</keyword>
<accession>A0A8R1YD38</accession>
<proteinExistence type="predicted"/>
<feature type="transmembrane region" description="Helical" evidence="2">
    <location>
        <begin position="290"/>
        <end position="311"/>
    </location>
</feature>
<dbReference type="SUPFAM" id="SSF103473">
    <property type="entry name" value="MFS general substrate transporter"/>
    <property type="match status" value="1"/>
</dbReference>
<dbReference type="GO" id="GO:0008028">
    <property type="term" value="F:monocarboxylic acid transmembrane transporter activity"/>
    <property type="evidence" value="ECO:0000318"/>
    <property type="project" value="GO_Central"/>
</dbReference>
<dbReference type="PANTHER" id="PTHR11360">
    <property type="entry name" value="MONOCARBOXYLATE TRANSPORTER"/>
    <property type="match status" value="1"/>
</dbReference>
<dbReference type="Gene3D" id="1.20.1250.20">
    <property type="entry name" value="MFS general substrate transporter like domains"/>
    <property type="match status" value="2"/>
</dbReference>
<feature type="transmembrane region" description="Helical" evidence="2">
    <location>
        <begin position="645"/>
        <end position="663"/>
    </location>
</feature>
<name>A0A2A6D2R5_PRIPA</name>
<dbReference type="GO" id="GO:0005886">
    <property type="term" value="C:plasma membrane"/>
    <property type="evidence" value="ECO:0000318"/>
    <property type="project" value="GO_Central"/>
</dbReference>
<dbReference type="Proteomes" id="UP000005239">
    <property type="component" value="Unassembled WGS sequence"/>
</dbReference>
<gene>
    <name evidence="3" type="primary">WBGene00099816</name>
</gene>
<feature type="transmembrane region" description="Helical" evidence="2">
    <location>
        <begin position="706"/>
        <end position="727"/>
    </location>
</feature>
<dbReference type="OrthoDB" id="410267at2759"/>
<feature type="transmembrane region" description="Helical" evidence="2">
    <location>
        <begin position="733"/>
        <end position="757"/>
    </location>
</feature>